<reference evidence="1 2" key="1">
    <citation type="submission" date="2019-03" db="EMBL/GenBank/DDBJ databases">
        <title>Genomic Encyclopedia of Type Strains, Phase IV (KMG-IV): sequencing the most valuable type-strain genomes for metagenomic binning, comparative biology and taxonomic classification.</title>
        <authorList>
            <person name="Goeker M."/>
        </authorList>
    </citation>
    <scope>NUCLEOTIDE SEQUENCE [LARGE SCALE GENOMIC DNA]</scope>
    <source>
        <strain evidence="1 2">DSM 44684</strain>
    </source>
</reference>
<dbReference type="EMBL" id="SMFR01000004">
    <property type="protein sequence ID" value="TCJ94418.1"/>
    <property type="molecule type" value="Genomic_DNA"/>
</dbReference>
<dbReference type="Proteomes" id="UP000294856">
    <property type="component" value="Unassembled WGS sequence"/>
</dbReference>
<dbReference type="InterPro" id="IPR022536">
    <property type="entry name" value="EspC"/>
</dbReference>
<dbReference type="AlphaFoldDB" id="A0A4R1FQ84"/>
<dbReference type="RefSeq" id="WP_084472535.1">
    <property type="nucleotide sequence ID" value="NZ_SMFR01000004.1"/>
</dbReference>
<gene>
    <name evidence="1" type="ORF">DFR71_5017</name>
</gene>
<keyword evidence="2" id="KW-1185">Reference proteome</keyword>
<dbReference type="Pfam" id="PF10824">
    <property type="entry name" value="T7SS_ESX_EspC"/>
    <property type="match status" value="1"/>
</dbReference>
<proteinExistence type="predicted"/>
<comment type="caution">
    <text evidence="1">The sequence shown here is derived from an EMBL/GenBank/DDBJ whole genome shotgun (WGS) entry which is preliminary data.</text>
</comment>
<accession>A0A4R1FQ84</accession>
<organism evidence="1 2">
    <name type="scientific">Nocardia alba</name>
    <dbReference type="NCBI Taxonomy" id="225051"/>
    <lineage>
        <taxon>Bacteria</taxon>
        <taxon>Bacillati</taxon>
        <taxon>Actinomycetota</taxon>
        <taxon>Actinomycetes</taxon>
        <taxon>Mycobacteriales</taxon>
        <taxon>Nocardiaceae</taxon>
        <taxon>Nocardia</taxon>
    </lineage>
</organism>
<protein>
    <submittedName>
        <fullName evidence="1">Excreted virulence factor EspC (Type VII ESX diderm)</fullName>
    </submittedName>
</protein>
<evidence type="ECO:0000313" key="2">
    <source>
        <dbReference type="Proteomes" id="UP000294856"/>
    </source>
</evidence>
<name>A0A4R1FQ84_9NOCA</name>
<dbReference type="GO" id="GO:0009306">
    <property type="term" value="P:protein secretion"/>
    <property type="evidence" value="ECO:0007669"/>
    <property type="project" value="InterPro"/>
</dbReference>
<evidence type="ECO:0000313" key="1">
    <source>
        <dbReference type="EMBL" id="TCJ94418.1"/>
    </source>
</evidence>
<dbReference type="STRING" id="1210063.GCA_001612665_01711"/>
<sequence>MQVSPAELRAVAVEMDRIADEGIGRLPVIDTPGFLGTLGAFMAGSDVGPELDKIEPARTRSLKVAGGRYRELGAVLRASADAYTDSDLAAATRIAALSDLNTGEMPQ</sequence>